<dbReference type="Pfam" id="PF04149">
    <property type="entry name" value="DUF397"/>
    <property type="match status" value="1"/>
</dbReference>
<evidence type="ECO:0000313" key="2">
    <source>
        <dbReference type="EMBL" id="MBW5486757.1"/>
    </source>
</evidence>
<comment type="caution">
    <text evidence="2">The sequence shown here is derived from an EMBL/GenBank/DDBJ whole genome shotgun (WGS) entry which is preliminary data.</text>
</comment>
<accession>A0ABS6ZG71</accession>
<keyword evidence="3" id="KW-1185">Reference proteome</keyword>
<proteinExistence type="predicted"/>
<feature type="domain" description="DUF397" evidence="1">
    <location>
        <begin position="11"/>
        <end position="66"/>
    </location>
</feature>
<evidence type="ECO:0000259" key="1">
    <source>
        <dbReference type="Pfam" id="PF04149"/>
    </source>
</evidence>
<gene>
    <name evidence="2" type="ORF">GPJ59_34185</name>
</gene>
<dbReference type="EMBL" id="WTFF01000474">
    <property type="protein sequence ID" value="MBW5486757.1"/>
    <property type="molecule type" value="Genomic_DNA"/>
</dbReference>
<name>A0ABS6ZG71_9ACTN</name>
<reference evidence="2 3" key="1">
    <citation type="submission" date="2019-12" db="EMBL/GenBank/DDBJ databases">
        <title>Genome sequence of Streptomyces bambusae.</title>
        <authorList>
            <person name="Bansal K."/>
            <person name="Choksket S."/>
            <person name="Korpole S."/>
            <person name="Patil P.B."/>
        </authorList>
    </citation>
    <scope>NUCLEOTIDE SEQUENCE [LARGE SCALE GENOMIC DNA]</scope>
    <source>
        <strain evidence="2 3">SK60</strain>
    </source>
</reference>
<dbReference type="InterPro" id="IPR007278">
    <property type="entry name" value="DUF397"/>
</dbReference>
<protein>
    <submittedName>
        <fullName evidence="2">DUF397 domain-containing protein</fullName>
    </submittedName>
</protein>
<evidence type="ECO:0000313" key="3">
    <source>
        <dbReference type="Proteomes" id="UP000812013"/>
    </source>
</evidence>
<dbReference type="RefSeq" id="WP_219671881.1">
    <property type="nucleotide sequence ID" value="NZ_WTFF01000474.1"/>
</dbReference>
<sequence>MNHLSNATETGWVSSSFSGPDGGQCVQWNPAYASAHGTVPVRDSKSPQTVLMLSPESWAGLVDFARRTGV</sequence>
<organism evidence="2 3">
    <name type="scientific">Streptomyces bambusae</name>
    <dbReference type="NCBI Taxonomy" id="1550616"/>
    <lineage>
        <taxon>Bacteria</taxon>
        <taxon>Bacillati</taxon>
        <taxon>Actinomycetota</taxon>
        <taxon>Actinomycetes</taxon>
        <taxon>Kitasatosporales</taxon>
        <taxon>Streptomycetaceae</taxon>
        <taxon>Streptomyces</taxon>
    </lineage>
</organism>
<dbReference type="Proteomes" id="UP000812013">
    <property type="component" value="Unassembled WGS sequence"/>
</dbReference>